<protein>
    <submittedName>
        <fullName evidence="1">Uncharacterized protein</fullName>
    </submittedName>
</protein>
<gene>
    <name evidence="1" type="ORF">C7460_1251</name>
</gene>
<accession>A0A3D9KZ17</accession>
<sequence>RFLNAGGKPMWVGMGAGDRFVDYQQYKDGEAMDPI</sequence>
<dbReference type="EMBL" id="QREG01000025">
    <property type="protein sequence ID" value="RED93356.1"/>
    <property type="molecule type" value="Genomic_DNA"/>
</dbReference>
<comment type="caution">
    <text evidence="1">The sequence shown here is derived from an EMBL/GenBank/DDBJ whole genome shotgun (WGS) entry which is preliminary data.</text>
</comment>
<keyword evidence="2" id="KW-1185">Reference proteome</keyword>
<name>A0A3D9KZ17_MARFU</name>
<reference evidence="1 2" key="1">
    <citation type="submission" date="2018-07" db="EMBL/GenBank/DDBJ databases">
        <title>Genomic Encyclopedia of Type Strains, Phase IV (KMG-IV): sequencing the most valuable type-strain genomes for metagenomic binning, comparative biology and taxonomic classification.</title>
        <authorList>
            <person name="Goeker M."/>
        </authorList>
    </citation>
    <scope>NUCLEOTIDE SEQUENCE [LARGE SCALE GENOMIC DNA]</scope>
    <source>
        <strain evidence="1 2">DSM 4134</strain>
    </source>
</reference>
<feature type="non-terminal residue" evidence="1">
    <location>
        <position position="1"/>
    </location>
</feature>
<proteinExistence type="predicted"/>
<organism evidence="1 2">
    <name type="scientific">Marinoscillum furvescens DSM 4134</name>
    <dbReference type="NCBI Taxonomy" id="1122208"/>
    <lineage>
        <taxon>Bacteria</taxon>
        <taxon>Pseudomonadati</taxon>
        <taxon>Bacteroidota</taxon>
        <taxon>Cytophagia</taxon>
        <taxon>Cytophagales</taxon>
        <taxon>Reichenbachiellaceae</taxon>
        <taxon>Marinoscillum</taxon>
    </lineage>
</organism>
<evidence type="ECO:0000313" key="1">
    <source>
        <dbReference type="EMBL" id="RED93356.1"/>
    </source>
</evidence>
<dbReference type="Proteomes" id="UP000256779">
    <property type="component" value="Unassembled WGS sequence"/>
</dbReference>
<evidence type="ECO:0000313" key="2">
    <source>
        <dbReference type="Proteomes" id="UP000256779"/>
    </source>
</evidence>
<dbReference type="AlphaFoldDB" id="A0A3D9KZ17"/>